<dbReference type="InterPro" id="IPR000182">
    <property type="entry name" value="GNAT_dom"/>
</dbReference>
<dbReference type="CDD" id="cd04301">
    <property type="entry name" value="NAT_SF"/>
    <property type="match status" value="1"/>
</dbReference>
<dbReference type="InterPro" id="IPR016181">
    <property type="entry name" value="Acyl_CoA_acyltransferase"/>
</dbReference>
<accession>A0ABQ6FE31</accession>
<reference evidence="5" key="1">
    <citation type="journal article" date="2019" name="Int. J. Syst. Evol. Microbiol.">
        <title>The Global Catalogue of Microorganisms (GCM) 10K type strain sequencing project: providing services to taxonomists for standard genome sequencing and annotation.</title>
        <authorList>
            <consortium name="The Broad Institute Genomics Platform"/>
            <consortium name="The Broad Institute Genome Sequencing Center for Infectious Disease"/>
            <person name="Wu L."/>
            <person name="Ma J."/>
        </authorList>
    </citation>
    <scope>NUCLEOTIDE SEQUENCE [LARGE SCALE GENOMIC DNA]</scope>
    <source>
        <strain evidence="5">NBRC 102407</strain>
    </source>
</reference>
<dbReference type="Proteomes" id="UP001157167">
    <property type="component" value="Unassembled WGS sequence"/>
</dbReference>
<evidence type="ECO:0000313" key="4">
    <source>
        <dbReference type="EMBL" id="GLT23875.1"/>
    </source>
</evidence>
<gene>
    <name evidence="4" type="ORF">GCM10007933_33460</name>
</gene>
<dbReference type="RefSeq" id="WP_284189051.1">
    <property type="nucleotide sequence ID" value="NZ_BSPX01000063.1"/>
</dbReference>
<dbReference type="SUPFAM" id="SSF55729">
    <property type="entry name" value="Acyl-CoA N-acyltransferases (Nat)"/>
    <property type="match status" value="1"/>
</dbReference>
<organism evidence="4 5">
    <name type="scientific">Zoogloea oryzae</name>
    <dbReference type="NCBI Taxonomy" id="310767"/>
    <lineage>
        <taxon>Bacteria</taxon>
        <taxon>Pseudomonadati</taxon>
        <taxon>Pseudomonadota</taxon>
        <taxon>Betaproteobacteria</taxon>
        <taxon>Rhodocyclales</taxon>
        <taxon>Zoogloeaceae</taxon>
        <taxon>Zoogloea</taxon>
    </lineage>
</organism>
<dbReference type="InterPro" id="IPR050680">
    <property type="entry name" value="YpeA/RimI_acetyltransf"/>
</dbReference>
<protein>
    <submittedName>
        <fullName evidence="4">N-acetyltransferase</fullName>
    </submittedName>
</protein>
<dbReference type="Pfam" id="PF00583">
    <property type="entry name" value="Acetyltransf_1"/>
    <property type="match status" value="1"/>
</dbReference>
<evidence type="ECO:0000256" key="2">
    <source>
        <dbReference type="ARBA" id="ARBA00023315"/>
    </source>
</evidence>
<name>A0ABQ6FE31_9RHOO</name>
<dbReference type="PANTHER" id="PTHR43420">
    <property type="entry name" value="ACETYLTRANSFERASE"/>
    <property type="match status" value="1"/>
</dbReference>
<evidence type="ECO:0000259" key="3">
    <source>
        <dbReference type="PROSITE" id="PS51186"/>
    </source>
</evidence>
<keyword evidence="1" id="KW-0808">Transferase</keyword>
<proteinExistence type="predicted"/>
<dbReference type="Gene3D" id="3.40.630.30">
    <property type="match status" value="1"/>
</dbReference>
<sequence>MTTLTIQPVDFDDPAQTADFLFLLDHYMRGPTGNGRPMDDALRARLPDEIRRRPTVLCHLGYLEEAGAARQLVGLINCVEGFSTFAGRPLLNIHDIVVHADYRRRGFAGQLLAHAEAVARARGCCKLTLEVLTGNRGAYDAYVGFGFRAYELDPAMGAATFMEKKFD</sequence>
<evidence type="ECO:0000313" key="5">
    <source>
        <dbReference type="Proteomes" id="UP001157167"/>
    </source>
</evidence>
<keyword evidence="2" id="KW-0012">Acyltransferase</keyword>
<evidence type="ECO:0000256" key="1">
    <source>
        <dbReference type="ARBA" id="ARBA00022679"/>
    </source>
</evidence>
<feature type="domain" description="N-acetyltransferase" evidence="3">
    <location>
        <begin position="4"/>
        <end position="167"/>
    </location>
</feature>
<dbReference type="PROSITE" id="PS51186">
    <property type="entry name" value="GNAT"/>
    <property type="match status" value="1"/>
</dbReference>
<comment type="caution">
    <text evidence="4">The sequence shown here is derived from an EMBL/GenBank/DDBJ whole genome shotgun (WGS) entry which is preliminary data.</text>
</comment>
<keyword evidence="5" id="KW-1185">Reference proteome</keyword>
<dbReference type="EMBL" id="BSPX01000063">
    <property type="protein sequence ID" value="GLT23875.1"/>
    <property type="molecule type" value="Genomic_DNA"/>
</dbReference>